<keyword evidence="4 6" id="KW-1133">Transmembrane helix</keyword>
<evidence type="ECO:0000256" key="3">
    <source>
        <dbReference type="ARBA" id="ARBA00022692"/>
    </source>
</evidence>
<dbReference type="PANTHER" id="PTHR23504">
    <property type="entry name" value="MAJOR FACILITATOR SUPERFAMILY DOMAIN-CONTAINING PROTEIN 10"/>
    <property type="match status" value="1"/>
</dbReference>
<sequence>MHMRCIFFVPSHFFFLLLCYFYMTSSSKSPSAFRTDIWTLFFVVLLDLIGIGIIIPILAPLLLGNDTTLLSASVDTGTRIIILGFLTGIYPLAQFFGAPILGALSDRHGRKPVLLVSLLGTFFGYLLFGIGILTGQLWLLFVSRLLDGFTGGNISVAQSAIADMVEPKDRTKYFGLIGMAFGLGFIIGPFLGGVMSDSSIVSWFTFATPFWVAAGLSLLNIIFVTKFFVESLKNKIHSPINALTGFRNIGKALAMPNLRSLFGAVFLFMFGFTFFTQFFQVYLIEKFQYTQGDIGLLFGYVGIWIAITQGVFVRLAAKKYTPTQVLSVSYLLLAMTFFIILAVPTAWMLFLVMPFVSIFNGFGMPNATSLASMSADENSQGEIMGILQSVRSLATVIPPIVGGAIVALHVNFSLIAAGVTVFFAWVVFVFVYRKHHGEVVFHEVA</sequence>
<dbReference type="GO" id="GO:0016020">
    <property type="term" value="C:membrane"/>
    <property type="evidence" value="ECO:0007669"/>
    <property type="project" value="UniProtKB-SubCell"/>
</dbReference>
<evidence type="ECO:0000256" key="1">
    <source>
        <dbReference type="ARBA" id="ARBA00004141"/>
    </source>
</evidence>
<dbReference type="PRINTS" id="PR01035">
    <property type="entry name" value="TCRTETA"/>
</dbReference>
<keyword evidence="5 6" id="KW-0472">Membrane</keyword>
<dbReference type="AlphaFoldDB" id="A0A2H0TXS0"/>
<accession>A0A2H0TXS0</accession>
<evidence type="ECO:0000313" key="9">
    <source>
        <dbReference type="Proteomes" id="UP000231530"/>
    </source>
</evidence>
<comment type="subcellular location">
    <subcellularLocation>
        <location evidence="1">Membrane</location>
        <topology evidence="1">Multi-pass membrane protein</topology>
    </subcellularLocation>
</comment>
<feature type="transmembrane region" description="Helical" evidence="6">
    <location>
        <begin position="261"/>
        <end position="284"/>
    </location>
</feature>
<dbReference type="Pfam" id="PF07690">
    <property type="entry name" value="MFS_1"/>
    <property type="match status" value="1"/>
</dbReference>
<evidence type="ECO:0000256" key="4">
    <source>
        <dbReference type="ARBA" id="ARBA00022989"/>
    </source>
</evidence>
<name>A0A2H0TXS0_9BACT</name>
<keyword evidence="2" id="KW-0813">Transport</keyword>
<feature type="domain" description="Major facilitator superfamily (MFS) profile" evidence="7">
    <location>
        <begin position="36"/>
        <end position="436"/>
    </location>
</feature>
<feature type="transmembrane region" description="Helical" evidence="6">
    <location>
        <begin position="6"/>
        <end position="25"/>
    </location>
</feature>
<dbReference type="GO" id="GO:0022857">
    <property type="term" value="F:transmembrane transporter activity"/>
    <property type="evidence" value="ECO:0007669"/>
    <property type="project" value="InterPro"/>
</dbReference>
<evidence type="ECO:0000259" key="7">
    <source>
        <dbReference type="PROSITE" id="PS50850"/>
    </source>
</evidence>
<dbReference type="Proteomes" id="UP000231530">
    <property type="component" value="Unassembled WGS sequence"/>
</dbReference>
<evidence type="ECO:0000256" key="2">
    <source>
        <dbReference type="ARBA" id="ARBA00022448"/>
    </source>
</evidence>
<proteinExistence type="predicted"/>
<gene>
    <name evidence="8" type="ORF">COU32_03515</name>
</gene>
<reference evidence="9" key="1">
    <citation type="submission" date="2017-09" db="EMBL/GenBank/DDBJ databases">
        <title>Depth-based differentiation of microbial function through sediment-hosted aquifers and enrichment of novel symbionts in the deep terrestrial subsurface.</title>
        <authorList>
            <person name="Probst A.J."/>
            <person name="Ladd B."/>
            <person name="Jarett J.K."/>
            <person name="Geller-Mcgrath D.E."/>
            <person name="Sieber C.M.K."/>
            <person name="Emerson J.B."/>
            <person name="Anantharaman K."/>
            <person name="Thomas B.C."/>
            <person name="Malmstrom R."/>
            <person name="Stieglmeier M."/>
            <person name="Klingl A."/>
            <person name="Woyke T."/>
            <person name="Ryan C.M."/>
            <person name="Banfield J.F."/>
        </authorList>
    </citation>
    <scope>NUCLEOTIDE SEQUENCE [LARGE SCALE GENOMIC DNA]</scope>
</reference>
<dbReference type="EMBL" id="PFBY01000038">
    <property type="protein sequence ID" value="PIR76197.1"/>
    <property type="molecule type" value="Genomic_DNA"/>
</dbReference>
<evidence type="ECO:0000256" key="5">
    <source>
        <dbReference type="ARBA" id="ARBA00023136"/>
    </source>
</evidence>
<dbReference type="PROSITE" id="PS50850">
    <property type="entry name" value="MFS"/>
    <property type="match status" value="1"/>
</dbReference>
<feature type="transmembrane region" description="Helical" evidence="6">
    <location>
        <begin position="203"/>
        <end position="229"/>
    </location>
</feature>
<dbReference type="InterPro" id="IPR036259">
    <property type="entry name" value="MFS_trans_sf"/>
</dbReference>
<comment type="caution">
    <text evidence="8">The sequence shown here is derived from an EMBL/GenBank/DDBJ whole genome shotgun (WGS) entry which is preliminary data.</text>
</comment>
<protein>
    <submittedName>
        <fullName evidence="8">Tetracycline resistance MFS efflux pump</fullName>
    </submittedName>
</protein>
<organism evidence="8 9">
    <name type="scientific">Candidatus Magasanikbacteria bacterium CG10_big_fil_rev_8_21_14_0_10_42_10</name>
    <dbReference type="NCBI Taxonomy" id="1974649"/>
    <lineage>
        <taxon>Bacteria</taxon>
        <taxon>Candidatus Magasanikiibacteriota</taxon>
    </lineage>
</organism>
<dbReference type="SUPFAM" id="SSF103473">
    <property type="entry name" value="MFS general substrate transporter"/>
    <property type="match status" value="1"/>
</dbReference>
<dbReference type="Gene3D" id="1.20.1250.20">
    <property type="entry name" value="MFS general substrate transporter like domains"/>
    <property type="match status" value="1"/>
</dbReference>
<dbReference type="InterPro" id="IPR001958">
    <property type="entry name" value="Tet-R_TetA/multi-R_MdtG-like"/>
</dbReference>
<feature type="transmembrane region" description="Helical" evidence="6">
    <location>
        <begin position="37"/>
        <end position="59"/>
    </location>
</feature>
<evidence type="ECO:0000313" key="8">
    <source>
        <dbReference type="EMBL" id="PIR76197.1"/>
    </source>
</evidence>
<dbReference type="InterPro" id="IPR011701">
    <property type="entry name" value="MFS"/>
</dbReference>
<keyword evidence="3 6" id="KW-0812">Transmembrane</keyword>
<feature type="transmembrane region" description="Helical" evidence="6">
    <location>
        <begin position="79"/>
        <end position="101"/>
    </location>
</feature>
<dbReference type="InterPro" id="IPR020846">
    <property type="entry name" value="MFS_dom"/>
</dbReference>
<dbReference type="PANTHER" id="PTHR23504:SF15">
    <property type="entry name" value="MAJOR FACILITATOR SUPERFAMILY (MFS) PROFILE DOMAIN-CONTAINING PROTEIN"/>
    <property type="match status" value="1"/>
</dbReference>
<feature type="transmembrane region" description="Helical" evidence="6">
    <location>
        <begin position="412"/>
        <end position="432"/>
    </location>
</feature>
<feature type="transmembrane region" description="Helical" evidence="6">
    <location>
        <begin position="296"/>
        <end position="317"/>
    </location>
</feature>
<feature type="transmembrane region" description="Helical" evidence="6">
    <location>
        <begin position="173"/>
        <end position="191"/>
    </location>
</feature>
<evidence type="ECO:0000256" key="6">
    <source>
        <dbReference type="SAM" id="Phobius"/>
    </source>
</evidence>
<feature type="transmembrane region" description="Helical" evidence="6">
    <location>
        <begin position="329"/>
        <end position="356"/>
    </location>
</feature>
<feature type="transmembrane region" description="Helical" evidence="6">
    <location>
        <begin position="113"/>
        <end position="132"/>
    </location>
</feature>